<dbReference type="EMBL" id="JBFRUW010000029">
    <property type="protein sequence ID" value="MFA0568553.1"/>
    <property type="molecule type" value="Genomic_DNA"/>
</dbReference>
<dbReference type="PANTHER" id="PTHR10625:SF19">
    <property type="entry name" value="HISTONE DEACETYLASE 12"/>
    <property type="match status" value="1"/>
</dbReference>
<evidence type="ECO:0000313" key="4">
    <source>
        <dbReference type="EMBL" id="MFA0568553.1"/>
    </source>
</evidence>
<evidence type="ECO:0000256" key="2">
    <source>
        <dbReference type="ARBA" id="ARBA00022801"/>
    </source>
</evidence>
<dbReference type="Pfam" id="PF00850">
    <property type="entry name" value="Hist_deacetyl"/>
    <property type="match status" value="1"/>
</dbReference>
<accession>A0ABV4NB15</accession>
<protein>
    <submittedName>
        <fullName evidence="4">Histone deacetylase</fullName>
    </submittedName>
</protein>
<feature type="domain" description="Histone deacetylase" evidence="3">
    <location>
        <begin position="46"/>
        <end position="286"/>
    </location>
</feature>
<dbReference type="InterPro" id="IPR044150">
    <property type="entry name" value="HDAC_classIV"/>
</dbReference>
<dbReference type="RefSeq" id="WP_372265994.1">
    <property type="nucleotide sequence ID" value="NZ_JBFRUW010000029.1"/>
</dbReference>
<dbReference type="InterPro" id="IPR000286">
    <property type="entry name" value="HDACs"/>
</dbReference>
<dbReference type="InterPro" id="IPR023696">
    <property type="entry name" value="Ureohydrolase_dom_sf"/>
</dbReference>
<proteinExistence type="inferred from homology"/>
<dbReference type="CDD" id="cd09993">
    <property type="entry name" value="HDAC_classIV"/>
    <property type="match status" value="1"/>
</dbReference>
<dbReference type="InterPro" id="IPR037138">
    <property type="entry name" value="His_deacetylse_dom_sf"/>
</dbReference>
<organism evidence="4 5">
    <name type="scientific">Vibrio gallaecicus</name>
    <dbReference type="NCBI Taxonomy" id="552386"/>
    <lineage>
        <taxon>Bacteria</taxon>
        <taxon>Pseudomonadati</taxon>
        <taxon>Pseudomonadota</taxon>
        <taxon>Gammaproteobacteria</taxon>
        <taxon>Vibrionales</taxon>
        <taxon>Vibrionaceae</taxon>
        <taxon>Vibrio</taxon>
    </lineage>
</organism>
<dbReference type="Proteomes" id="UP001570417">
    <property type="component" value="Unassembled WGS sequence"/>
</dbReference>
<dbReference type="Gene3D" id="3.40.800.20">
    <property type="entry name" value="Histone deacetylase domain"/>
    <property type="match status" value="1"/>
</dbReference>
<dbReference type="InterPro" id="IPR023801">
    <property type="entry name" value="His_deacetylse_dom"/>
</dbReference>
<dbReference type="PRINTS" id="PR01270">
    <property type="entry name" value="HDASUPER"/>
</dbReference>
<name>A0ABV4NB15_9VIBR</name>
<keyword evidence="5" id="KW-1185">Reference proteome</keyword>
<comment type="similarity">
    <text evidence="1">Belongs to the histone deacetylase family.</text>
</comment>
<keyword evidence="2" id="KW-0378">Hydrolase</keyword>
<evidence type="ECO:0000313" key="5">
    <source>
        <dbReference type="Proteomes" id="UP001570417"/>
    </source>
</evidence>
<evidence type="ECO:0000256" key="1">
    <source>
        <dbReference type="ARBA" id="ARBA00005947"/>
    </source>
</evidence>
<dbReference type="PANTHER" id="PTHR10625">
    <property type="entry name" value="HISTONE DEACETYLASE HDAC1-RELATED"/>
    <property type="match status" value="1"/>
</dbReference>
<dbReference type="SUPFAM" id="SSF52768">
    <property type="entry name" value="Arginase/deacetylase"/>
    <property type="match status" value="1"/>
</dbReference>
<comment type="caution">
    <text evidence="4">The sequence shown here is derived from an EMBL/GenBank/DDBJ whole genome shotgun (WGS) entry which is preliminary data.</text>
</comment>
<evidence type="ECO:0000259" key="3">
    <source>
        <dbReference type="Pfam" id="PF00850"/>
    </source>
</evidence>
<sequence>MIPLIYHPFYSQLPLPDGHRYPIDKYRLLYEAAIQQIETLYSWSGVFNFVVPEKLDVKQVKQVHCPDYIDLLVQGTMPAAKMRRIGFPWSEQLIERTLLSGGGTCLTAELAIEHGLAIHLSGGYHHAHYDFGSGFCLVNDLVLAAKHALEFDGIDKVLIIDSDVHHGDGTATLCANDSNVISVSFHCDKNFPARKPSSDFDVPLARDTGDEEFLNCFEQVTKMAIAHHQPDLIIYDAGVDIHIEDELGYLNITTEGIYKRDLFMLALAKEKGIPIGCVVGGGYRTKHEDLVPIHLQLLEAAVSLNVS</sequence>
<reference evidence="4 5" key="1">
    <citation type="journal article" date="2024" name="ISME J.">
        <title>Tailless and filamentous prophages are predominant in marine Vibrio.</title>
        <authorList>
            <person name="Steensen K."/>
            <person name="Seneca J."/>
            <person name="Bartlau N."/>
            <person name="Yu X.A."/>
            <person name="Hussain F.A."/>
            <person name="Polz M.F."/>
        </authorList>
    </citation>
    <scope>NUCLEOTIDE SEQUENCE [LARGE SCALE GENOMIC DNA]</scope>
    <source>
        <strain evidence="4 5">10N.222.51.A1</strain>
    </source>
</reference>
<gene>
    <name evidence="4" type="ORF">AB4566_09730</name>
</gene>